<reference evidence="8 9" key="1">
    <citation type="submission" date="2017-05" db="EMBL/GenBank/DDBJ databases">
        <authorList>
            <person name="Song R."/>
            <person name="Chenine A.L."/>
            <person name="Ruprecht R.M."/>
        </authorList>
    </citation>
    <scope>NUCLEOTIDE SEQUENCE [LARGE SCALE GENOMIC DNA]</scope>
    <source>
        <strain evidence="8 9">DSM 26136</strain>
    </source>
</reference>
<evidence type="ECO:0000313" key="9">
    <source>
        <dbReference type="Proteomes" id="UP000196138"/>
    </source>
</evidence>
<gene>
    <name evidence="8" type="ORF">CCO03_11625</name>
</gene>
<keyword evidence="9" id="KW-1185">Reference proteome</keyword>
<dbReference type="InterPro" id="IPR052156">
    <property type="entry name" value="BCAA_Transport_ATP-bd_LivF"/>
</dbReference>
<dbReference type="RefSeq" id="WP_087281205.1">
    <property type="nucleotide sequence ID" value="NZ_CP021455.1"/>
</dbReference>
<evidence type="ECO:0000313" key="8">
    <source>
        <dbReference type="EMBL" id="ARU05242.1"/>
    </source>
</evidence>
<accession>A0A1Y0EPR0</accession>
<dbReference type="InterPro" id="IPR003439">
    <property type="entry name" value="ABC_transporter-like_ATP-bd"/>
</dbReference>
<proteinExistence type="inferred from homology"/>
<dbReference type="InterPro" id="IPR027417">
    <property type="entry name" value="P-loop_NTPase"/>
</dbReference>
<evidence type="ECO:0000256" key="2">
    <source>
        <dbReference type="ARBA" id="ARBA00022448"/>
    </source>
</evidence>
<evidence type="ECO:0000256" key="6">
    <source>
        <dbReference type="ARBA" id="ARBA00022970"/>
    </source>
</evidence>
<evidence type="ECO:0000256" key="3">
    <source>
        <dbReference type="ARBA" id="ARBA00022475"/>
    </source>
</evidence>
<dbReference type="Gene3D" id="3.40.50.300">
    <property type="entry name" value="P-loop containing nucleotide triphosphate hydrolases"/>
    <property type="match status" value="1"/>
</dbReference>
<dbReference type="PANTHER" id="PTHR43820:SF4">
    <property type="entry name" value="HIGH-AFFINITY BRANCHED-CHAIN AMINO ACID TRANSPORT ATP-BINDING PROTEIN LIVF"/>
    <property type="match status" value="1"/>
</dbReference>
<keyword evidence="5 8" id="KW-0067">ATP-binding</keyword>
<dbReference type="PANTHER" id="PTHR43820">
    <property type="entry name" value="HIGH-AFFINITY BRANCHED-CHAIN AMINO ACID TRANSPORT ATP-BINDING PROTEIN LIVF"/>
    <property type="match status" value="1"/>
</dbReference>
<dbReference type="SMART" id="SM00382">
    <property type="entry name" value="AAA"/>
    <property type="match status" value="1"/>
</dbReference>
<dbReference type="CDD" id="cd03224">
    <property type="entry name" value="ABC_TM1139_LivF_branched"/>
    <property type="match status" value="1"/>
</dbReference>
<dbReference type="InterPro" id="IPR017871">
    <property type="entry name" value="ABC_transporter-like_CS"/>
</dbReference>
<dbReference type="SUPFAM" id="SSF52540">
    <property type="entry name" value="P-loop containing nucleoside triphosphate hydrolases"/>
    <property type="match status" value="1"/>
</dbReference>
<evidence type="ECO:0000259" key="7">
    <source>
        <dbReference type="PROSITE" id="PS50893"/>
    </source>
</evidence>
<keyword evidence="4" id="KW-0547">Nucleotide-binding</keyword>
<keyword evidence="3" id="KW-1003">Cell membrane</keyword>
<dbReference type="Pfam" id="PF00005">
    <property type="entry name" value="ABC_tran"/>
    <property type="match status" value="1"/>
</dbReference>
<dbReference type="EMBL" id="CP021455">
    <property type="protein sequence ID" value="ARU05242.1"/>
    <property type="molecule type" value="Genomic_DNA"/>
</dbReference>
<evidence type="ECO:0000256" key="4">
    <source>
        <dbReference type="ARBA" id="ARBA00022741"/>
    </source>
</evidence>
<dbReference type="InterPro" id="IPR003593">
    <property type="entry name" value="AAA+_ATPase"/>
</dbReference>
<organism evidence="8 9">
    <name type="scientific">Comamonas serinivorans</name>
    <dbReference type="NCBI Taxonomy" id="1082851"/>
    <lineage>
        <taxon>Bacteria</taxon>
        <taxon>Pseudomonadati</taxon>
        <taxon>Pseudomonadota</taxon>
        <taxon>Betaproteobacteria</taxon>
        <taxon>Burkholderiales</taxon>
        <taxon>Comamonadaceae</taxon>
        <taxon>Comamonas</taxon>
    </lineage>
</organism>
<name>A0A1Y0EPR0_9BURK</name>
<dbReference type="GO" id="GO:0015807">
    <property type="term" value="P:L-amino acid transport"/>
    <property type="evidence" value="ECO:0007669"/>
    <property type="project" value="TreeGrafter"/>
</dbReference>
<keyword evidence="6" id="KW-0029">Amino-acid transport</keyword>
<comment type="similarity">
    <text evidence="1">Belongs to the ABC transporter superfamily.</text>
</comment>
<keyword evidence="2" id="KW-0813">Transport</keyword>
<dbReference type="GO" id="GO:0005524">
    <property type="term" value="F:ATP binding"/>
    <property type="evidence" value="ECO:0007669"/>
    <property type="project" value="UniProtKB-KW"/>
</dbReference>
<evidence type="ECO:0000256" key="5">
    <source>
        <dbReference type="ARBA" id="ARBA00022840"/>
    </source>
</evidence>
<keyword evidence="3" id="KW-0472">Membrane</keyword>
<dbReference type="OrthoDB" id="9776369at2"/>
<dbReference type="GO" id="GO:0016887">
    <property type="term" value="F:ATP hydrolysis activity"/>
    <property type="evidence" value="ECO:0007669"/>
    <property type="project" value="InterPro"/>
</dbReference>
<sequence>MTALLEVRGLKARYGKIEVLHGIDLDVMQGKVTTLLGANGAGKTTSLRALCQFMASSSGSIKLAGTELVGRSTEAIAKMGVGHVPDGRGTFQGLTTEENLRLGAYARSSREGVEADLARIYDYFPRLKEREKQQAGTLSGGEQQMLAIGRALMGRPRLLLLDEPSFGLAPLVVKDIFGIMRRINQEQGVSILLVEQNARLALEMADTAYLLETGRVVLSGSSDEMKRNDAVRRAYLGE</sequence>
<dbReference type="Proteomes" id="UP000196138">
    <property type="component" value="Chromosome"/>
</dbReference>
<feature type="domain" description="ABC transporter" evidence="7">
    <location>
        <begin position="5"/>
        <end position="238"/>
    </location>
</feature>
<protein>
    <submittedName>
        <fullName evidence="8">ABC transporter ATP-binding protein</fullName>
    </submittedName>
</protein>
<dbReference type="KEGG" id="cser:CCO03_11625"/>
<evidence type="ECO:0000256" key="1">
    <source>
        <dbReference type="ARBA" id="ARBA00005417"/>
    </source>
</evidence>
<dbReference type="PROSITE" id="PS00211">
    <property type="entry name" value="ABC_TRANSPORTER_1"/>
    <property type="match status" value="1"/>
</dbReference>
<dbReference type="AlphaFoldDB" id="A0A1Y0EPR0"/>
<dbReference type="GO" id="GO:0015658">
    <property type="term" value="F:branched-chain amino acid transmembrane transporter activity"/>
    <property type="evidence" value="ECO:0007669"/>
    <property type="project" value="TreeGrafter"/>
</dbReference>
<dbReference type="PROSITE" id="PS50893">
    <property type="entry name" value="ABC_TRANSPORTER_2"/>
    <property type="match status" value="1"/>
</dbReference>